<comment type="similarity">
    <text evidence="1">Belongs to the sigma-70 factor family. ECF subfamily.</text>
</comment>
<dbReference type="InterPro" id="IPR013324">
    <property type="entry name" value="RNA_pol_sigma_r3/r4-like"/>
</dbReference>
<evidence type="ECO:0000259" key="6">
    <source>
        <dbReference type="Pfam" id="PF08281"/>
    </source>
</evidence>
<protein>
    <recommendedName>
        <fullName evidence="8">RNA polymerase ECF-type sigma factor</fullName>
    </recommendedName>
</protein>
<dbReference type="InterPro" id="IPR013325">
    <property type="entry name" value="RNA_pol_sigma_r2"/>
</dbReference>
<gene>
    <name evidence="7" type="ORF">MNBD_GAMMA23-412</name>
</gene>
<keyword evidence="3" id="KW-0731">Sigma factor</keyword>
<dbReference type="GO" id="GO:0016987">
    <property type="term" value="F:sigma factor activity"/>
    <property type="evidence" value="ECO:0007669"/>
    <property type="project" value="UniProtKB-KW"/>
</dbReference>
<feature type="domain" description="RNA polymerase sigma factor 70 region 4 type 2" evidence="6">
    <location>
        <begin position="111"/>
        <end position="162"/>
    </location>
</feature>
<dbReference type="CDD" id="cd06171">
    <property type="entry name" value="Sigma70_r4"/>
    <property type="match status" value="1"/>
</dbReference>
<dbReference type="InterPro" id="IPR013249">
    <property type="entry name" value="RNA_pol_sigma70_r4_t2"/>
</dbReference>
<dbReference type="GO" id="GO:0006352">
    <property type="term" value="P:DNA-templated transcription initiation"/>
    <property type="evidence" value="ECO:0007669"/>
    <property type="project" value="InterPro"/>
</dbReference>
<dbReference type="PANTHER" id="PTHR43133:SF51">
    <property type="entry name" value="RNA POLYMERASE SIGMA FACTOR"/>
    <property type="match status" value="1"/>
</dbReference>
<evidence type="ECO:0008006" key="8">
    <source>
        <dbReference type="Google" id="ProtNLM"/>
    </source>
</evidence>
<accession>A0A3B0ZLC5</accession>
<name>A0A3B0ZLC5_9ZZZZ</name>
<sequence>MWVYNDMMDNKQQTFENLVHAYSAELYRFAFWQCKNKDLSEDLLQECFARAWKSLHKLKDEKAARAWLYTILRREIARHFGRNKANDISLDEQNIDLPATQYDCSVSDEINLRQVLDKLPIDYREALMLQVLGGYSCEEIAEISGTKSGTIMTRLFRARQKLRQLLAPEDKPSVKQL</sequence>
<dbReference type="SUPFAM" id="SSF88946">
    <property type="entry name" value="Sigma2 domain of RNA polymerase sigma factors"/>
    <property type="match status" value="1"/>
</dbReference>
<dbReference type="InterPro" id="IPR039425">
    <property type="entry name" value="RNA_pol_sigma-70-like"/>
</dbReference>
<evidence type="ECO:0000256" key="4">
    <source>
        <dbReference type="ARBA" id="ARBA00023163"/>
    </source>
</evidence>
<dbReference type="InterPro" id="IPR036388">
    <property type="entry name" value="WH-like_DNA-bd_sf"/>
</dbReference>
<dbReference type="PANTHER" id="PTHR43133">
    <property type="entry name" value="RNA POLYMERASE ECF-TYPE SIGMA FACTO"/>
    <property type="match status" value="1"/>
</dbReference>
<dbReference type="GO" id="GO:0003677">
    <property type="term" value="F:DNA binding"/>
    <property type="evidence" value="ECO:0007669"/>
    <property type="project" value="InterPro"/>
</dbReference>
<feature type="domain" description="RNA polymerase sigma-70 region 2" evidence="5">
    <location>
        <begin position="18"/>
        <end position="84"/>
    </location>
</feature>
<keyword evidence="2" id="KW-0805">Transcription regulation</keyword>
<reference evidence="7" key="1">
    <citation type="submission" date="2018-06" db="EMBL/GenBank/DDBJ databases">
        <authorList>
            <person name="Zhirakovskaya E."/>
        </authorList>
    </citation>
    <scope>NUCLEOTIDE SEQUENCE</scope>
</reference>
<dbReference type="Pfam" id="PF08281">
    <property type="entry name" value="Sigma70_r4_2"/>
    <property type="match status" value="1"/>
</dbReference>
<evidence type="ECO:0000259" key="5">
    <source>
        <dbReference type="Pfam" id="PF04542"/>
    </source>
</evidence>
<dbReference type="SUPFAM" id="SSF88659">
    <property type="entry name" value="Sigma3 and sigma4 domains of RNA polymerase sigma factors"/>
    <property type="match status" value="1"/>
</dbReference>
<proteinExistence type="inferred from homology"/>
<dbReference type="AlphaFoldDB" id="A0A3B0ZLC5"/>
<evidence type="ECO:0000256" key="1">
    <source>
        <dbReference type="ARBA" id="ARBA00010641"/>
    </source>
</evidence>
<dbReference type="Pfam" id="PF04542">
    <property type="entry name" value="Sigma70_r2"/>
    <property type="match status" value="1"/>
</dbReference>
<dbReference type="Gene3D" id="1.10.1740.10">
    <property type="match status" value="1"/>
</dbReference>
<dbReference type="EMBL" id="UOFT01000025">
    <property type="protein sequence ID" value="VAW92441.1"/>
    <property type="molecule type" value="Genomic_DNA"/>
</dbReference>
<dbReference type="Gene3D" id="1.10.10.10">
    <property type="entry name" value="Winged helix-like DNA-binding domain superfamily/Winged helix DNA-binding domain"/>
    <property type="match status" value="1"/>
</dbReference>
<evidence type="ECO:0000313" key="7">
    <source>
        <dbReference type="EMBL" id="VAW92441.1"/>
    </source>
</evidence>
<evidence type="ECO:0000256" key="2">
    <source>
        <dbReference type="ARBA" id="ARBA00023015"/>
    </source>
</evidence>
<evidence type="ECO:0000256" key="3">
    <source>
        <dbReference type="ARBA" id="ARBA00023082"/>
    </source>
</evidence>
<keyword evidence="4" id="KW-0804">Transcription</keyword>
<organism evidence="7">
    <name type="scientific">hydrothermal vent metagenome</name>
    <dbReference type="NCBI Taxonomy" id="652676"/>
    <lineage>
        <taxon>unclassified sequences</taxon>
        <taxon>metagenomes</taxon>
        <taxon>ecological metagenomes</taxon>
    </lineage>
</organism>
<dbReference type="NCBIfam" id="TIGR02937">
    <property type="entry name" value="sigma70-ECF"/>
    <property type="match status" value="1"/>
</dbReference>
<dbReference type="InterPro" id="IPR014284">
    <property type="entry name" value="RNA_pol_sigma-70_dom"/>
</dbReference>
<dbReference type="InterPro" id="IPR007627">
    <property type="entry name" value="RNA_pol_sigma70_r2"/>
</dbReference>